<accession>A0A1I1RXL8</accession>
<organism evidence="1 2">
    <name type="scientific">Flavobacterium phragmitis</name>
    <dbReference type="NCBI Taxonomy" id="739143"/>
    <lineage>
        <taxon>Bacteria</taxon>
        <taxon>Pseudomonadati</taxon>
        <taxon>Bacteroidota</taxon>
        <taxon>Flavobacteriia</taxon>
        <taxon>Flavobacteriales</taxon>
        <taxon>Flavobacteriaceae</taxon>
        <taxon>Flavobacterium</taxon>
    </lineage>
</organism>
<sequence>MKDNKLYHILDLIEEIAKVDKMIFLHEDSSSNLMSDQYKNQKLKLSNYLVKELLSNSDNRSEVMYIIKLFIEKFYTNEMNHLKFDDNDNLKKIENVFIENYN</sequence>
<dbReference type="RefSeq" id="WP_091494441.1">
    <property type="nucleotide sequence ID" value="NZ_FOMH01000007.1"/>
</dbReference>
<dbReference type="EMBL" id="FOMH01000007">
    <property type="protein sequence ID" value="SFD36263.1"/>
    <property type="molecule type" value="Genomic_DNA"/>
</dbReference>
<reference evidence="2" key="1">
    <citation type="submission" date="2016-10" db="EMBL/GenBank/DDBJ databases">
        <authorList>
            <person name="Varghese N."/>
            <person name="Submissions S."/>
        </authorList>
    </citation>
    <scope>NUCLEOTIDE SEQUENCE [LARGE SCALE GENOMIC DNA]</scope>
    <source>
        <strain evidence="2">CGMCC 1.10370</strain>
    </source>
</reference>
<name>A0A1I1RXL8_9FLAO</name>
<evidence type="ECO:0000313" key="2">
    <source>
        <dbReference type="Proteomes" id="UP000199672"/>
    </source>
</evidence>
<dbReference type="OrthoDB" id="1362120at2"/>
<dbReference type="AlphaFoldDB" id="A0A1I1RXL8"/>
<proteinExistence type="predicted"/>
<keyword evidence="2" id="KW-1185">Reference proteome</keyword>
<protein>
    <submittedName>
        <fullName evidence="1">Uncharacterized protein</fullName>
    </submittedName>
</protein>
<gene>
    <name evidence="1" type="ORF">SAMN05216297_10795</name>
</gene>
<dbReference type="Proteomes" id="UP000199672">
    <property type="component" value="Unassembled WGS sequence"/>
</dbReference>
<dbReference type="STRING" id="739143.SAMN05216297_10795"/>
<evidence type="ECO:0000313" key="1">
    <source>
        <dbReference type="EMBL" id="SFD36263.1"/>
    </source>
</evidence>